<reference evidence="2 3" key="1">
    <citation type="submission" date="2018-08" db="EMBL/GenBank/DDBJ databases">
        <title>Draft genome sequence of Psychrilyobacter sp. strain SD5 isolated from Black Sea water.</title>
        <authorList>
            <person name="Yadav S."/>
            <person name="Villanueva L."/>
            <person name="Damste J.S.S."/>
        </authorList>
    </citation>
    <scope>NUCLEOTIDE SEQUENCE [LARGE SCALE GENOMIC DNA]</scope>
    <source>
        <strain evidence="2 3">SD5</strain>
    </source>
</reference>
<dbReference type="SUPFAM" id="SSF81301">
    <property type="entry name" value="Nucleotidyltransferase"/>
    <property type="match status" value="1"/>
</dbReference>
<dbReference type="Proteomes" id="UP000263486">
    <property type="component" value="Unassembled WGS sequence"/>
</dbReference>
<evidence type="ECO:0000313" key="3">
    <source>
        <dbReference type="Proteomes" id="UP000263486"/>
    </source>
</evidence>
<evidence type="ECO:0000259" key="1">
    <source>
        <dbReference type="SMART" id="SM00954"/>
    </source>
</evidence>
<dbReference type="SMART" id="SM00954">
    <property type="entry name" value="RelA_SpoT"/>
    <property type="match status" value="1"/>
</dbReference>
<dbReference type="PANTHER" id="PTHR41773">
    <property type="entry name" value="GTP PYROPHOSPHATASE-RELATED"/>
    <property type="match status" value="1"/>
</dbReference>
<dbReference type="EMBL" id="QUAJ01000012">
    <property type="protein sequence ID" value="REI41178.1"/>
    <property type="molecule type" value="Genomic_DNA"/>
</dbReference>
<gene>
    <name evidence="2" type="ORF">DYH56_08140</name>
</gene>
<comment type="caution">
    <text evidence="2">The sequence shown here is derived from an EMBL/GenBank/DDBJ whole genome shotgun (WGS) entry which is preliminary data.</text>
</comment>
<sequence length="380" mass="45049">MMKNIKVDRFLKKYDKMLPIYKEMVEVIQEVFHKEIENREYRLQSTDFRIKTKGSLSKKIHDKGRKYQRLSDITDIVGVRVVTFMEDQVDIAAEKIKDFFVVDEKNTIDKRKALDPRSFGYLSLHYVVSFPPEEKYKKFKGIRFEIQIRSLLQHTWATIEHDLGYKSRIGIPDELIRSFSRVASLLELADKEFVNIKQDLIKYEEKVHDSIKMGKNMPSDSPLNNITIKYFMENNVILNNLFRKTLAELNLKEESRMEAPVEIIKLLDYFKLKRIGDLETILQTKKREIIFVSSKLVQETGENTMEKRGIFYSMAYVLLGGQPLSEKLKFLEMFKILTDDERKSMAEMMEKYHLEYKNKSKKPAKYSLKNIIFRTKKEVK</sequence>
<evidence type="ECO:0000313" key="2">
    <source>
        <dbReference type="EMBL" id="REI41178.1"/>
    </source>
</evidence>
<accession>A0ABX9KGT6</accession>
<dbReference type="Gene3D" id="3.30.460.10">
    <property type="entry name" value="Beta Polymerase, domain 2"/>
    <property type="match status" value="1"/>
</dbReference>
<dbReference type="Gene3D" id="1.10.287.860">
    <property type="entry name" value="Nucleotidyltransferase"/>
    <property type="match status" value="1"/>
</dbReference>
<protein>
    <recommendedName>
        <fullName evidence="1">RelA/SpoT domain-containing protein</fullName>
    </recommendedName>
</protein>
<keyword evidence="3" id="KW-1185">Reference proteome</keyword>
<dbReference type="PANTHER" id="PTHR41773:SF1">
    <property type="entry name" value="RELA_SPOT DOMAIN-CONTAINING PROTEIN"/>
    <property type="match status" value="1"/>
</dbReference>
<dbReference type="InterPro" id="IPR007685">
    <property type="entry name" value="RelA_SpoT"/>
</dbReference>
<name>A0ABX9KGT6_9FUSO</name>
<feature type="domain" description="RelA/SpoT" evidence="1">
    <location>
        <begin position="48"/>
        <end position="171"/>
    </location>
</feature>
<dbReference type="Pfam" id="PF04607">
    <property type="entry name" value="RelA_SpoT"/>
    <property type="match status" value="1"/>
</dbReference>
<organism evidence="2 3">
    <name type="scientific">Psychrilyobacter piezotolerans</name>
    <dbReference type="NCBI Taxonomy" id="2293438"/>
    <lineage>
        <taxon>Bacteria</taxon>
        <taxon>Fusobacteriati</taxon>
        <taxon>Fusobacteriota</taxon>
        <taxon>Fusobacteriia</taxon>
        <taxon>Fusobacteriales</taxon>
        <taxon>Fusobacteriaceae</taxon>
        <taxon>Psychrilyobacter</taxon>
    </lineage>
</organism>
<proteinExistence type="predicted"/>
<dbReference type="CDD" id="cd05399">
    <property type="entry name" value="NT_Rel-Spo_like"/>
    <property type="match status" value="1"/>
</dbReference>
<dbReference type="InterPro" id="IPR043519">
    <property type="entry name" value="NT_sf"/>
</dbReference>